<dbReference type="InterPro" id="IPR036815">
    <property type="entry name" value="14-3-3_dom_sf"/>
</dbReference>
<evidence type="ECO:0000313" key="3">
    <source>
        <dbReference type="EMBL" id="MBA0845835.1"/>
    </source>
</evidence>
<reference evidence="3 4" key="1">
    <citation type="journal article" date="2019" name="Genome Biol. Evol.">
        <title>Insights into the evolution of the New World diploid cottons (Gossypium, subgenus Houzingenia) based on genome sequencing.</title>
        <authorList>
            <person name="Grover C.E."/>
            <person name="Arick M.A. 2nd"/>
            <person name="Thrash A."/>
            <person name="Conover J.L."/>
            <person name="Sanders W.S."/>
            <person name="Peterson D.G."/>
            <person name="Frelichowski J.E."/>
            <person name="Scheffler J.A."/>
            <person name="Scheffler B.E."/>
            <person name="Wendel J.F."/>
        </authorList>
    </citation>
    <scope>NUCLEOTIDE SEQUENCE [LARGE SCALE GENOMIC DNA]</scope>
    <source>
        <strain evidence="3">6</strain>
        <tissue evidence="3">Leaf</tissue>
    </source>
</reference>
<dbReference type="Proteomes" id="UP000593575">
    <property type="component" value="Unassembled WGS sequence"/>
</dbReference>
<feature type="domain" description="14-3-3" evidence="2">
    <location>
        <begin position="13"/>
        <end position="65"/>
    </location>
</feature>
<name>A0A7J9KH94_9ROSI</name>
<evidence type="ECO:0000313" key="4">
    <source>
        <dbReference type="Proteomes" id="UP000593575"/>
    </source>
</evidence>
<dbReference type="Pfam" id="PF00244">
    <property type="entry name" value="14-3-3"/>
    <property type="match status" value="1"/>
</dbReference>
<proteinExistence type="inferred from homology"/>
<accession>A0A7J9KH94</accession>
<keyword evidence="4" id="KW-1185">Reference proteome</keyword>
<dbReference type="InterPro" id="IPR023410">
    <property type="entry name" value="14-3-3_domain"/>
</dbReference>
<evidence type="ECO:0000259" key="2">
    <source>
        <dbReference type="Pfam" id="PF00244"/>
    </source>
</evidence>
<comment type="caution">
    <text evidence="3">The sequence shown here is derived from an EMBL/GenBank/DDBJ whole genome shotgun (WGS) entry which is preliminary data.</text>
</comment>
<organism evidence="3 4">
    <name type="scientific">Gossypium armourianum</name>
    <dbReference type="NCBI Taxonomy" id="34283"/>
    <lineage>
        <taxon>Eukaryota</taxon>
        <taxon>Viridiplantae</taxon>
        <taxon>Streptophyta</taxon>
        <taxon>Embryophyta</taxon>
        <taxon>Tracheophyta</taxon>
        <taxon>Spermatophyta</taxon>
        <taxon>Magnoliopsida</taxon>
        <taxon>eudicotyledons</taxon>
        <taxon>Gunneridae</taxon>
        <taxon>Pentapetalae</taxon>
        <taxon>rosids</taxon>
        <taxon>malvids</taxon>
        <taxon>Malvales</taxon>
        <taxon>Malvaceae</taxon>
        <taxon>Malvoideae</taxon>
        <taxon>Gossypium</taxon>
    </lineage>
</organism>
<evidence type="ECO:0000256" key="1">
    <source>
        <dbReference type="ARBA" id="ARBA00006141"/>
    </source>
</evidence>
<dbReference type="EMBL" id="JABFAE010418857">
    <property type="protein sequence ID" value="MBA0845835.1"/>
    <property type="molecule type" value="Genomic_DNA"/>
</dbReference>
<comment type="similarity">
    <text evidence="1">Belongs to the 14-3-3 family.</text>
</comment>
<dbReference type="PANTHER" id="PTHR18860">
    <property type="entry name" value="14-3-3 PROTEIN"/>
    <property type="match status" value="1"/>
</dbReference>
<dbReference type="Gene3D" id="1.20.190.20">
    <property type="entry name" value="14-3-3 domain"/>
    <property type="match status" value="1"/>
</dbReference>
<dbReference type="InterPro" id="IPR000308">
    <property type="entry name" value="14-3-3"/>
</dbReference>
<dbReference type="AlphaFoldDB" id="A0A7J9KH94"/>
<protein>
    <recommendedName>
        <fullName evidence="2">14-3-3 domain-containing protein</fullName>
    </recommendedName>
</protein>
<dbReference type="SUPFAM" id="SSF48445">
    <property type="entry name" value="14-3-3 protein"/>
    <property type="match status" value="1"/>
</dbReference>
<sequence length="65" mass="7396">MATSSPREDNVYMVKLTKQAERYEEMVMFMETVISTVPSSDELSVEERNLISITYKNIISAQCAS</sequence>
<gene>
    <name evidence="3" type="ORF">Goarm_000053</name>
</gene>